<accession>A0ABS8WAJ9</accession>
<dbReference type="PANTHER" id="PTHR47966:SF51">
    <property type="entry name" value="BETA-SITE APP-CLEAVING ENZYME, ISOFORM A-RELATED"/>
    <property type="match status" value="1"/>
</dbReference>
<dbReference type="InterPro" id="IPR021109">
    <property type="entry name" value="Peptidase_aspartic_dom_sf"/>
</dbReference>
<dbReference type="EMBL" id="JAIMJA010000006">
    <property type="protein sequence ID" value="MCE2594786.1"/>
    <property type="molecule type" value="Genomic_DNA"/>
</dbReference>
<dbReference type="SUPFAM" id="SSF50630">
    <property type="entry name" value="Acid proteases"/>
    <property type="match status" value="1"/>
</dbReference>
<dbReference type="RefSeq" id="WP_233052305.1">
    <property type="nucleotide sequence ID" value="NZ_JAIMJA010000006.1"/>
</dbReference>
<dbReference type="CDD" id="cd05471">
    <property type="entry name" value="pepsin_like"/>
    <property type="match status" value="1"/>
</dbReference>
<proteinExistence type="inferred from homology"/>
<dbReference type="PRINTS" id="PR00792">
    <property type="entry name" value="PEPSIN"/>
</dbReference>
<dbReference type="InterPro" id="IPR001461">
    <property type="entry name" value="Aspartic_peptidase_A1"/>
</dbReference>
<gene>
    <name evidence="3" type="ORF">K6Y31_08145</name>
</gene>
<dbReference type="PROSITE" id="PS51767">
    <property type="entry name" value="PEPTIDASE_A1"/>
    <property type="match status" value="1"/>
</dbReference>
<evidence type="ECO:0000259" key="2">
    <source>
        <dbReference type="PROSITE" id="PS51767"/>
    </source>
</evidence>
<evidence type="ECO:0000313" key="4">
    <source>
        <dbReference type="Proteomes" id="UP001201273"/>
    </source>
</evidence>
<sequence>MTVITNHGFNLPLKRGPFQSNGATPWYCDIGIGSPKQTLKICFDTGSDFNWITSSLCAKNSCKHYANKRFDYQVSNTFTWRSQTTQSVSFGPWGTMSVETGNDKLTLSNNNPTLTIFNDIYLAKNYSGQQFEELDWDGGIGLPSRQSTTATNTNTPTPFRRKAFNSNESEPFHFFLNLMQKGLVSKDNPYISILTAGANDNSSTSYIGFGTLDNTYASSLEYLFLPWSCYQQEASYLWTTPEATISVGGEPIGTNMFFALDTGSSQFKGDNRVLSRVFQLTDNGSPVVTITIGNPGDTHYGRLEISSDIYKCRIEAGTQAGKTISQFQGLEGAENILLVGSVLMDHLYTVYEYEAVSESEIRPKGIWIFNKPNGPKIIIGQQPTPASIFLR</sequence>
<feature type="domain" description="Peptidase A1" evidence="2">
    <location>
        <begin position="26"/>
        <end position="364"/>
    </location>
</feature>
<name>A0ABS8WAJ9_9GAMM</name>
<protein>
    <submittedName>
        <fullName evidence="3">A1 family peptidase</fullName>
    </submittedName>
</protein>
<dbReference type="InterPro" id="IPR034164">
    <property type="entry name" value="Pepsin-like_dom"/>
</dbReference>
<keyword evidence="4" id="KW-1185">Reference proteome</keyword>
<evidence type="ECO:0000256" key="1">
    <source>
        <dbReference type="ARBA" id="ARBA00007447"/>
    </source>
</evidence>
<comment type="caution">
    <text evidence="3">The sequence shown here is derived from an EMBL/GenBank/DDBJ whole genome shotgun (WGS) entry which is preliminary data.</text>
</comment>
<dbReference type="InterPro" id="IPR033121">
    <property type="entry name" value="PEPTIDASE_A1"/>
</dbReference>
<dbReference type="Pfam" id="PF00026">
    <property type="entry name" value="Asp"/>
    <property type="match status" value="1"/>
</dbReference>
<dbReference type="Gene3D" id="2.40.70.10">
    <property type="entry name" value="Acid Proteases"/>
    <property type="match status" value="1"/>
</dbReference>
<dbReference type="PANTHER" id="PTHR47966">
    <property type="entry name" value="BETA-SITE APP-CLEAVING ENZYME, ISOFORM A-RELATED"/>
    <property type="match status" value="1"/>
</dbReference>
<evidence type="ECO:0000313" key="3">
    <source>
        <dbReference type="EMBL" id="MCE2594786.1"/>
    </source>
</evidence>
<reference evidence="3 4" key="1">
    <citation type="journal article" date="2022" name="Environ. Microbiol. Rep.">
        <title>Eco-phylogenetic analyses reveal divergent evolution of vitamin B12 metabolism in the marine bacterial family 'Psychromonadaceae'.</title>
        <authorList>
            <person name="Jin X."/>
            <person name="Yang Y."/>
            <person name="Cao H."/>
            <person name="Gao B."/>
            <person name="Zhao Z."/>
        </authorList>
    </citation>
    <scope>NUCLEOTIDE SEQUENCE [LARGE SCALE GENOMIC DNA]</scope>
    <source>
        <strain evidence="3 4">MKS20</strain>
    </source>
</reference>
<dbReference type="Proteomes" id="UP001201273">
    <property type="component" value="Unassembled WGS sequence"/>
</dbReference>
<organism evidence="3 4">
    <name type="scientific">Motilimonas cestriensis</name>
    <dbReference type="NCBI Taxonomy" id="2742685"/>
    <lineage>
        <taxon>Bacteria</taxon>
        <taxon>Pseudomonadati</taxon>
        <taxon>Pseudomonadota</taxon>
        <taxon>Gammaproteobacteria</taxon>
        <taxon>Alteromonadales</taxon>
        <taxon>Alteromonadales genera incertae sedis</taxon>
        <taxon>Motilimonas</taxon>
    </lineage>
</organism>
<comment type="similarity">
    <text evidence="1">Belongs to the peptidase A1 family.</text>
</comment>